<dbReference type="RefSeq" id="WP_090609789.1">
    <property type="nucleotide sequence ID" value="NZ_CTEE01000002.1"/>
</dbReference>
<dbReference type="PANTHER" id="PTHR43292:SF4">
    <property type="entry name" value="ACYL-COA DEHYDROGENASE FADE34"/>
    <property type="match status" value="1"/>
</dbReference>
<dbReference type="OrthoDB" id="9770681at2"/>
<dbReference type="InterPro" id="IPR009075">
    <property type="entry name" value="AcylCo_DH/oxidase_C"/>
</dbReference>
<evidence type="ECO:0000256" key="2">
    <source>
        <dbReference type="ARBA" id="ARBA00009347"/>
    </source>
</evidence>
<dbReference type="Gene3D" id="2.40.110.10">
    <property type="entry name" value="Butyryl-CoA Dehydrogenase, subunit A, domain 2"/>
    <property type="match status" value="1"/>
</dbReference>
<dbReference type="Pfam" id="PF00441">
    <property type="entry name" value="Acyl-CoA_dh_1"/>
    <property type="match status" value="1"/>
</dbReference>
<dbReference type="InterPro" id="IPR036250">
    <property type="entry name" value="AcylCo_DH-like_C"/>
</dbReference>
<accession>A0A0E4H296</accession>
<gene>
    <name evidence="10" type="ORF">BN1232_05976</name>
</gene>
<dbReference type="SUPFAM" id="SSF56645">
    <property type="entry name" value="Acyl-CoA dehydrogenase NM domain-like"/>
    <property type="match status" value="1"/>
</dbReference>
<dbReference type="PROSITE" id="PS00072">
    <property type="entry name" value="ACYL_COA_DH_1"/>
    <property type="match status" value="1"/>
</dbReference>
<dbReference type="InterPro" id="IPR009100">
    <property type="entry name" value="AcylCoA_DH/oxidase_NM_dom_sf"/>
</dbReference>
<dbReference type="STRING" id="141349.BN1232_05976"/>
<reference evidence="10 11" key="1">
    <citation type="submission" date="2015-03" db="EMBL/GenBank/DDBJ databases">
        <authorList>
            <person name="Urmite Genomes"/>
        </authorList>
    </citation>
    <scope>NUCLEOTIDE SEQUENCE [LARGE SCALE GENOMIC DNA]</scope>
    <source>
        <strain evidence="10 11">CSUR P1491</strain>
    </source>
</reference>
<dbReference type="GO" id="GO:0050660">
    <property type="term" value="F:flavin adenine dinucleotide binding"/>
    <property type="evidence" value="ECO:0007669"/>
    <property type="project" value="InterPro"/>
</dbReference>
<comment type="cofactor">
    <cofactor evidence="1 6">
        <name>FAD</name>
        <dbReference type="ChEBI" id="CHEBI:57692"/>
    </cofactor>
</comment>
<feature type="domain" description="Acyl-CoA dehydrogenase/oxidase C-terminal" evidence="7">
    <location>
        <begin position="295"/>
        <end position="387"/>
    </location>
</feature>
<evidence type="ECO:0000259" key="7">
    <source>
        <dbReference type="Pfam" id="PF00441"/>
    </source>
</evidence>
<evidence type="ECO:0000259" key="9">
    <source>
        <dbReference type="Pfam" id="PF02771"/>
    </source>
</evidence>
<evidence type="ECO:0000259" key="8">
    <source>
        <dbReference type="Pfam" id="PF02770"/>
    </source>
</evidence>
<keyword evidence="4 6" id="KW-0274">FAD</keyword>
<feature type="domain" description="Acyl-CoA dehydrogenase/oxidase N-terminal" evidence="9">
    <location>
        <begin position="21"/>
        <end position="132"/>
    </location>
</feature>
<dbReference type="Pfam" id="PF02771">
    <property type="entry name" value="Acyl-CoA_dh_N"/>
    <property type="match status" value="1"/>
</dbReference>
<keyword evidence="3 6" id="KW-0285">Flavoprotein</keyword>
<protein>
    <submittedName>
        <fullName evidence="10">Acyl-CoA dehydrogenase</fullName>
    </submittedName>
</protein>
<dbReference type="InterPro" id="IPR006089">
    <property type="entry name" value="Acyl-CoA_DH_CS"/>
</dbReference>
<evidence type="ECO:0000256" key="1">
    <source>
        <dbReference type="ARBA" id="ARBA00001974"/>
    </source>
</evidence>
<dbReference type="PANTHER" id="PTHR43292">
    <property type="entry name" value="ACYL-COA DEHYDROGENASE"/>
    <property type="match status" value="1"/>
</dbReference>
<dbReference type="Gene3D" id="1.20.140.10">
    <property type="entry name" value="Butyryl-CoA Dehydrogenase, subunit A, domain 3"/>
    <property type="match status" value="1"/>
</dbReference>
<evidence type="ECO:0000256" key="6">
    <source>
        <dbReference type="RuleBase" id="RU362125"/>
    </source>
</evidence>
<evidence type="ECO:0000256" key="5">
    <source>
        <dbReference type="ARBA" id="ARBA00023002"/>
    </source>
</evidence>
<dbReference type="InterPro" id="IPR052161">
    <property type="entry name" value="Mycobact_Acyl-CoA_DH"/>
</dbReference>
<dbReference type="FunFam" id="2.40.110.10:FF:000011">
    <property type="entry name" value="Acyl-CoA dehydrogenase FadE34"/>
    <property type="match status" value="1"/>
</dbReference>
<organism evidence="10 11">
    <name type="scientific">Mycobacterium lentiflavum</name>
    <dbReference type="NCBI Taxonomy" id="141349"/>
    <lineage>
        <taxon>Bacteria</taxon>
        <taxon>Bacillati</taxon>
        <taxon>Actinomycetota</taxon>
        <taxon>Actinomycetes</taxon>
        <taxon>Mycobacteriales</taxon>
        <taxon>Mycobacteriaceae</taxon>
        <taxon>Mycobacterium</taxon>
        <taxon>Mycobacterium simiae complex</taxon>
    </lineage>
</organism>
<dbReference type="GO" id="GO:0003995">
    <property type="term" value="F:acyl-CoA dehydrogenase activity"/>
    <property type="evidence" value="ECO:0007669"/>
    <property type="project" value="InterPro"/>
</dbReference>
<dbReference type="Proteomes" id="UP000199251">
    <property type="component" value="Unassembled WGS sequence"/>
</dbReference>
<keyword evidence="5 6" id="KW-0560">Oxidoreductase</keyword>
<comment type="similarity">
    <text evidence="2 6">Belongs to the acyl-CoA dehydrogenase family.</text>
</comment>
<dbReference type="AlphaFoldDB" id="A0A0E4H296"/>
<feature type="domain" description="Acyl-CoA oxidase/dehydrogenase middle" evidence="8">
    <location>
        <begin position="137"/>
        <end position="232"/>
    </location>
</feature>
<dbReference type="InterPro" id="IPR013786">
    <property type="entry name" value="AcylCoA_DH/ox_N"/>
</dbReference>
<dbReference type="SUPFAM" id="SSF47203">
    <property type="entry name" value="Acyl-CoA dehydrogenase C-terminal domain-like"/>
    <property type="match status" value="1"/>
</dbReference>
<evidence type="ECO:0000313" key="10">
    <source>
        <dbReference type="EMBL" id="CQD23964.1"/>
    </source>
</evidence>
<dbReference type="Gene3D" id="1.10.540.10">
    <property type="entry name" value="Acyl-CoA dehydrogenase/oxidase, N-terminal domain"/>
    <property type="match status" value="1"/>
</dbReference>
<proteinExistence type="inferred from homology"/>
<dbReference type="EMBL" id="CTEE01000002">
    <property type="protein sequence ID" value="CQD23964.1"/>
    <property type="molecule type" value="Genomic_DNA"/>
</dbReference>
<evidence type="ECO:0000313" key="11">
    <source>
        <dbReference type="Proteomes" id="UP000199251"/>
    </source>
</evidence>
<dbReference type="InterPro" id="IPR037069">
    <property type="entry name" value="AcylCoA_DH/ox_N_sf"/>
</dbReference>
<dbReference type="GO" id="GO:0005886">
    <property type="term" value="C:plasma membrane"/>
    <property type="evidence" value="ECO:0007669"/>
    <property type="project" value="TreeGrafter"/>
</dbReference>
<dbReference type="InterPro" id="IPR006091">
    <property type="entry name" value="Acyl-CoA_Oxase/DH_mid-dom"/>
</dbReference>
<evidence type="ECO:0000256" key="3">
    <source>
        <dbReference type="ARBA" id="ARBA00022630"/>
    </source>
</evidence>
<dbReference type="InterPro" id="IPR046373">
    <property type="entry name" value="Acyl-CoA_Oxase/DH_mid-dom_sf"/>
</dbReference>
<name>A0A0E4H296_MYCLN</name>
<sequence>MTAGTVASPVLRLPDVQLPVEAEQLRGEVRAFLDDEQRRGAFEPQTDAWLAGFDPAFSARLGERGWLGMTWPRRYGGHERPALHRFVVVEELLAAGAPVAAHWVSDRQSGPALLRYGTEEQREKFLPPMAAGRCFFAIGMSEPDSGSDLASIRTTARRDGDGWVLNGAKVWTSQAHRCHYMIALCRTAPLQHGDRHAGLSQFIVDLTAPGVTITPIRLLDGEHHFNQVVLDDVRVADDMGLGEVGAGWRQVTSELAYERSGPERFLSTLPLLRELVRSADPDDDRQAIAVGALVAPLWTLRRLSLQIAGSLDRGEAPDVAAALVKDVGTRLENEIIDAVRALAQVEPSRNSPHALERELARAVLHAPGFTLRGGTNEVLRGIVARGLGLR</sequence>
<dbReference type="Pfam" id="PF02770">
    <property type="entry name" value="Acyl-CoA_dh_M"/>
    <property type="match status" value="1"/>
</dbReference>
<evidence type="ECO:0000256" key="4">
    <source>
        <dbReference type="ARBA" id="ARBA00022827"/>
    </source>
</evidence>